<protein>
    <recommendedName>
        <fullName evidence="1">NADP-dependent oxidoreductase domain-containing protein</fullName>
    </recommendedName>
</protein>
<dbReference type="Gene3D" id="3.20.20.100">
    <property type="entry name" value="NADP-dependent oxidoreductase domain"/>
    <property type="match status" value="1"/>
</dbReference>
<dbReference type="Pfam" id="PF00248">
    <property type="entry name" value="Aldo_ket_red"/>
    <property type="match status" value="1"/>
</dbReference>
<dbReference type="InterPro" id="IPR053135">
    <property type="entry name" value="AKR2_Oxidoreductase"/>
</dbReference>
<organism evidence="2">
    <name type="scientific">marine metagenome</name>
    <dbReference type="NCBI Taxonomy" id="408172"/>
    <lineage>
        <taxon>unclassified sequences</taxon>
        <taxon>metagenomes</taxon>
        <taxon>ecological metagenomes</taxon>
    </lineage>
</organism>
<dbReference type="AlphaFoldDB" id="A0A383EQ80"/>
<dbReference type="SUPFAM" id="SSF51430">
    <property type="entry name" value="NAD(P)-linked oxidoreductase"/>
    <property type="match status" value="1"/>
</dbReference>
<feature type="non-terminal residue" evidence="2">
    <location>
        <position position="1"/>
    </location>
</feature>
<proteinExistence type="predicted"/>
<sequence length="168" mass="18197">SSKSEAEADIDRFLRELGTDYLDIVLMHCLTSADWSKSKRGIMEALTAAKAAGKIRAHGVSCHDLGAFEVAADEPWVEVVLARINYGGHHMDGPPETIIPIIERMADNGKGVYGMKVIGAGELDDDARNAIHYVLDLPSIEAITIGMISQAEVDENVGWVEEHTLTPA</sequence>
<dbReference type="PANTHER" id="PTHR43312:SF1">
    <property type="entry name" value="NADP-DEPENDENT OXIDOREDUCTASE DOMAIN-CONTAINING PROTEIN"/>
    <property type="match status" value="1"/>
</dbReference>
<dbReference type="EMBL" id="UINC01227760">
    <property type="protein sequence ID" value="SVE58779.1"/>
    <property type="molecule type" value="Genomic_DNA"/>
</dbReference>
<dbReference type="InterPro" id="IPR023210">
    <property type="entry name" value="NADP_OxRdtase_dom"/>
</dbReference>
<evidence type="ECO:0000259" key="1">
    <source>
        <dbReference type="Pfam" id="PF00248"/>
    </source>
</evidence>
<dbReference type="InterPro" id="IPR036812">
    <property type="entry name" value="NAD(P)_OxRdtase_dom_sf"/>
</dbReference>
<reference evidence="2" key="1">
    <citation type="submission" date="2018-05" db="EMBL/GenBank/DDBJ databases">
        <authorList>
            <person name="Lanie J.A."/>
            <person name="Ng W.-L."/>
            <person name="Kazmierczak K.M."/>
            <person name="Andrzejewski T.M."/>
            <person name="Davidsen T.M."/>
            <person name="Wayne K.J."/>
            <person name="Tettelin H."/>
            <person name="Glass J.I."/>
            <person name="Rusch D."/>
            <person name="Podicherti R."/>
            <person name="Tsui H.-C.T."/>
            <person name="Winkler M.E."/>
        </authorList>
    </citation>
    <scope>NUCLEOTIDE SEQUENCE</scope>
</reference>
<name>A0A383EQ80_9ZZZZ</name>
<evidence type="ECO:0000313" key="2">
    <source>
        <dbReference type="EMBL" id="SVE58779.1"/>
    </source>
</evidence>
<feature type="domain" description="NADP-dependent oxidoreductase" evidence="1">
    <location>
        <begin position="2"/>
        <end position="127"/>
    </location>
</feature>
<dbReference type="PANTHER" id="PTHR43312">
    <property type="entry name" value="D-THREO-ALDOSE 1-DEHYDROGENASE"/>
    <property type="match status" value="1"/>
</dbReference>
<accession>A0A383EQ80</accession>
<gene>
    <name evidence="2" type="ORF">METZ01_LOCUS511633</name>
</gene>